<dbReference type="PROSITE" id="PS50088">
    <property type="entry name" value="ANK_REPEAT"/>
    <property type="match status" value="1"/>
</dbReference>
<dbReference type="OrthoDB" id="414816at2759"/>
<accession>A0A1Y2B9Z5</accession>
<name>A0A1Y2B9Z5_9FUNG</name>
<evidence type="ECO:0000256" key="3">
    <source>
        <dbReference type="PROSITE-ProRule" id="PRU00023"/>
    </source>
</evidence>
<evidence type="ECO:0000256" key="1">
    <source>
        <dbReference type="ARBA" id="ARBA00022737"/>
    </source>
</evidence>
<dbReference type="Pfam" id="PF12796">
    <property type="entry name" value="Ank_2"/>
    <property type="match status" value="1"/>
</dbReference>
<gene>
    <name evidence="4" type="ORF">BCR33DRAFT_562667</name>
</gene>
<evidence type="ECO:0000313" key="5">
    <source>
        <dbReference type="Proteomes" id="UP000193642"/>
    </source>
</evidence>
<dbReference type="PROSITE" id="PS50297">
    <property type="entry name" value="ANK_REP_REGION"/>
    <property type="match status" value="1"/>
</dbReference>
<dbReference type="Proteomes" id="UP000193642">
    <property type="component" value="Unassembled WGS sequence"/>
</dbReference>
<feature type="repeat" description="ANK" evidence="3">
    <location>
        <begin position="197"/>
        <end position="229"/>
    </location>
</feature>
<evidence type="ECO:0000313" key="4">
    <source>
        <dbReference type="EMBL" id="ORY30905.1"/>
    </source>
</evidence>
<reference evidence="4 5" key="1">
    <citation type="submission" date="2016-07" db="EMBL/GenBank/DDBJ databases">
        <title>Pervasive Adenine N6-methylation of Active Genes in Fungi.</title>
        <authorList>
            <consortium name="DOE Joint Genome Institute"/>
            <person name="Mondo S.J."/>
            <person name="Dannebaum R.O."/>
            <person name="Kuo R.C."/>
            <person name="Labutti K."/>
            <person name="Haridas S."/>
            <person name="Kuo A."/>
            <person name="Salamov A."/>
            <person name="Ahrendt S.R."/>
            <person name="Lipzen A."/>
            <person name="Sullivan W."/>
            <person name="Andreopoulos W.B."/>
            <person name="Clum A."/>
            <person name="Lindquist E."/>
            <person name="Daum C."/>
            <person name="Ramamoorthy G.K."/>
            <person name="Gryganskyi A."/>
            <person name="Culley D."/>
            <person name="Magnuson J.K."/>
            <person name="James T.Y."/>
            <person name="O'Malley M.A."/>
            <person name="Stajich J.E."/>
            <person name="Spatafora J.W."/>
            <person name="Visel A."/>
            <person name="Grigoriev I.V."/>
        </authorList>
    </citation>
    <scope>NUCLEOTIDE SEQUENCE [LARGE SCALE GENOMIC DNA]</scope>
    <source>
        <strain evidence="4 5">JEL800</strain>
    </source>
</reference>
<keyword evidence="1" id="KW-0677">Repeat</keyword>
<dbReference type="AlphaFoldDB" id="A0A1Y2B9Z5"/>
<dbReference type="EMBL" id="MCGO01000080">
    <property type="protein sequence ID" value="ORY30905.1"/>
    <property type="molecule type" value="Genomic_DNA"/>
</dbReference>
<dbReference type="PANTHER" id="PTHR24198:SF165">
    <property type="entry name" value="ANKYRIN REPEAT-CONTAINING PROTEIN-RELATED"/>
    <property type="match status" value="1"/>
</dbReference>
<evidence type="ECO:0000256" key="2">
    <source>
        <dbReference type="ARBA" id="ARBA00023043"/>
    </source>
</evidence>
<dbReference type="InterPro" id="IPR002110">
    <property type="entry name" value="Ankyrin_rpt"/>
</dbReference>
<dbReference type="Pfam" id="PF00023">
    <property type="entry name" value="Ank"/>
    <property type="match status" value="1"/>
</dbReference>
<protein>
    <submittedName>
        <fullName evidence="4">Ankyrin</fullName>
    </submittedName>
</protein>
<dbReference type="STRING" id="329046.A0A1Y2B9Z5"/>
<comment type="caution">
    <text evidence="4">The sequence shown here is derived from an EMBL/GenBank/DDBJ whole genome shotgun (WGS) entry which is preliminary data.</text>
</comment>
<dbReference type="Gene3D" id="1.25.40.20">
    <property type="entry name" value="Ankyrin repeat-containing domain"/>
    <property type="match status" value="1"/>
</dbReference>
<dbReference type="PRINTS" id="PR01415">
    <property type="entry name" value="ANKYRIN"/>
</dbReference>
<dbReference type="PANTHER" id="PTHR24198">
    <property type="entry name" value="ANKYRIN REPEAT AND PROTEIN KINASE DOMAIN-CONTAINING PROTEIN"/>
    <property type="match status" value="1"/>
</dbReference>
<proteinExistence type="predicted"/>
<sequence>MYATTTQLLSNLASYPIDEDGDSFIDVMSECVRYNEVDNIATLISFLTQNTPASTEFSAFSSKAASAIERLDRYYAGFANEVRAFEAANPTPTFETEGETDEKPDQMDIEANTVKDKAALSELKVPEPSPPLVEQVPELSHPLKTLLRTIAITPCKQGFTPLHAAAANNHLPLLSLFFLDALVLPADLNSTVSTSEDGGTALHWACLNGHLEIVKVLVKLGANIGAKNLEGKSPLGLAEMMGRERVVNWIVENCDVGLDDDSSMADAMESKAALGESSSSSANA</sequence>
<keyword evidence="2 3" id="KW-0040">ANK repeat</keyword>
<dbReference type="SUPFAM" id="SSF48403">
    <property type="entry name" value="Ankyrin repeat"/>
    <property type="match status" value="1"/>
</dbReference>
<organism evidence="4 5">
    <name type="scientific">Rhizoclosmatium globosum</name>
    <dbReference type="NCBI Taxonomy" id="329046"/>
    <lineage>
        <taxon>Eukaryota</taxon>
        <taxon>Fungi</taxon>
        <taxon>Fungi incertae sedis</taxon>
        <taxon>Chytridiomycota</taxon>
        <taxon>Chytridiomycota incertae sedis</taxon>
        <taxon>Chytridiomycetes</taxon>
        <taxon>Chytridiales</taxon>
        <taxon>Chytriomycetaceae</taxon>
        <taxon>Rhizoclosmatium</taxon>
    </lineage>
</organism>
<keyword evidence="5" id="KW-1185">Reference proteome</keyword>
<dbReference type="SMART" id="SM00248">
    <property type="entry name" value="ANK"/>
    <property type="match status" value="3"/>
</dbReference>
<dbReference type="InterPro" id="IPR036770">
    <property type="entry name" value="Ankyrin_rpt-contain_sf"/>
</dbReference>